<gene>
    <name evidence="1" type="ORF">MM415B08083_0008</name>
</gene>
<name>A0A6M3LU98_9ZZZZ</name>
<evidence type="ECO:0000313" key="1">
    <source>
        <dbReference type="EMBL" id="QJA96541.1"/>
    </source>
</evidence>
<sequence length="55" mass="6373">MSLSVRQQNTDGLRCYAIYRDDRLVCTFAPWISKEVVFATKDTIETFSSIGKRVR</sequence>
<protein>
    <submittedName>
        <fullName evidence="1">Uncharacterized protein</fullName>
    </submittedName>
</protein>
<reference evidence="1" key="1">
    <citation type="submission" date="2020-03" db="EMBL/GenBank/DDBJ databases">
        <title>The deep terrestrial virosphere.</title>
        <authorList>
            <person name="Holmfeldt K."/>
            <person name="Nilsson E."/>
            <person name="Simone D."/>
            <person name="Lopez-Fernandez M."/>
            <person name="Wu X."/>
            <person name="de Brujin I."/>
            <person name="Lundin D."/>
            <person name="Andersson A."/>
            <person name="Bertilsson S."/>
            <person name="Dopson M."/>
        </authorList>
    </citation>
    <scope>NUCLEOTIDE SEQUENCE</scope>
    <source>
        <strain evidence="1">MM415B08083</strain>
    </source>
</reference>
<organism evidence="1">
    <name type="scientific">viral metagenome</name>
    <dbReference type="NCBI Taxonomy" id="1070528"/>
    <lineage>
        <taxon>unclassified sequences</taxon>
        <taxon>metagenomes</taxon>
        <taxon>organismal metagenomes</taxon>
    </lineage>
</organism>
<proteinExistence type="predicted"/>
<dbReference type="AlphaFoldDB" id="A0A6M3LU98"/>
<accession>A0A6M3LU98</accession>
<dbReference type="EMBL" id="MT143410">
    <property type="protein sequence ID" value="QJA96541.1"/>
    <property type="molecule type" value="Genomic_DNA"/>
</dbReference>